<evidence type="ECO:0000313" key="10">
    <source>
        <dbReference type="EMBL" id="KAK3326352.1"/>
    </source>
</evidence>
<feature type="region of interest" description="Disordered" evidence="8">
    <location>
        <begin position="104"/>
        <end position="125"/>
    </location>
</feature>
<evidence type="ECO:0000256" key="7">
    <source>
        <dbReference type="RuleBase" id="RU003755"/>
    </source>
</evidence>
<keyword evidence="4 7" id="KW-0812">Transmembrane</keyword>
<feature type="transmembrane region" description="Helical" evidence="9">
    <location>
        <begin position="410"/>
        <end position="434"/>
    </location>
</feature>
<feature type="transmembrane region" description="Helical" evidence="9">
    <location>
        <begin position="188"/>
        <end position="206"/>
    </location>
</feature>
<feature type="transmembrane region" description="Helical" evidence="9">
    <location>
        <begin position="272"/>
        <end position="293"/>
    </location>
</feature>
<keyword evidence="6 9" id="KW-0472">Membrane</keyword>
<dbReference type="GO" id="GO:0005886">
    <property type="term" value="C:plasma membrane"/>
    <property type="evidence" value="ECO:0007669"/>
    <property type="project" value="UniProtKB-ARBA"/>
</dbReference>
<protein>
    <submittedName>
        <fullName evidence="10">Peptide transporter-like protein</fullName>
    </submittedName>
</protein>
<comment type="caution">
    <text evidence="10">The sequence shown here is derived from an EMBL/GenBank/DDBJ whole genome shotgun (WGS) entry which is preliminary data.</text>
</comment>
<evidence type="ECO:0000256" key="2">
    <source>
        <dbReference type="ARBA" id="ARBA00005982"/>
    </source>
</evidence>
<feature type="region of interest" description="Disordered" evidence="8">
    <location>
        <begin position="29"/>
        <end position="52"/>
    </location>
</feature>
<feature type="compositionally biased region" description="Basic and acidic residues" evidence="8">
    <location>
        <begin position="629"/>
        <end position="640"/>
    </location>
</feature>
<dbReference type="Pfam" id="PF00854">
    <property type="entry name" value="PTR2"/>
    <property type="match status" value="1"/>
</dbReference>
<name>A0AAE0IKC9_9PEZI</name>
<dbReference type="InterPro" id="IPR036259">
    <property type="entry name" value="MFS_trans_sf"/>
</dbReference>
<accession>A0AAE0IKC9</accession>
<dbReference type="PROSITE" id="PS01023">
    <property type="entry name" value="PTR2_2"/>
    <property type="match status" value="1"/>
</dbReference>
<evidence type="ECO:0000256" key="1">
    <source>
        <dbReference type="ARBA" id="ARBA00004141"/>
    </source>
</evidence>
<feature type="compositionally biased region" description="Basic and acidic residues" evidence="8">
    <location>
        <begin position="37"/>
        <end position="48"/>
    </location>
</feature>
<feature type="transmembrane region" description="Helical" evidence="9">
    <location>
        <begin position="530"/>
        <end position="549"/>
    </location>
</feature>
<feature type="transmembrane region" description="Helical" evidence="9">
    <location>
        <begin position="161"/>
        <end position="182"/>
    </location>
</feature>
<evidence type="ECO:0000256" key="6">
    <source>
        <dbReference type="ARBA" id="ARBA00023136"/>
    </source>
</evidence>
<dbReference type="GO" id="GO:0071916">
    <property type="term" value="F:dipeptide transmembrane transporter activity"/>
    <property type="evidence" value="ECO:0007669"/>
    <property type="project" value="UniProtKB-ARBA"/>
</dbReference>
<feature type="transmembrane region" description="Helical" evidence="9">
    <location>
        <begin position="446"/>
        <end position="468"/>
    </location>
</feature>
<dbReference type="InterPro" id="IPR018456">
    <property type="entry name" value="PTR2_symporter_CS"/>
</dbReference>
<keyword evidence="5 9" id="KW-1133">Transmembrane helix</keyword>
<evidence type="ECO:0000256" key="5">
    <source>
        <dbReference type="ARBA" id="ARBA00022989"/>
    </source>
</evidence>
<dbReference type="AlphaFoldDB" id="A0AAE0IKC9"/>
<evidence type="ECO:0000313" key="11">
    <source>
        <dbReference type="Proteomes" id="UP001283341"/>
    </source>
</evidence>
<feature type="transmembrane region" description="Helical" evidence="9">
    <location>
        <begin position="555"/>
        <end position="574"/>
    </location>
</feature>
<evidence type="ECO:0000256" key="9">
    <source>
        <dbReference type="SAM" id="Phobius"/>
    </source>
</evidence>
<proteinExistence type="inferred from homology"/>
<evidence type="ECO:0000256" key="4">
    <source>
        <dbReference type="ARBA" id="ARBA00022692"/>
    </source>
</evidence>
<keyword evidence="3 7" id="KW-0813">Transport</keyword>
<dbReference type="InterPro" id="IPR000109">
    <property type="entry name" value="POT_fam"/>
</dbReference>
<feature type="transmembrane region" description="Helical" evidence="9">
    <location>
        <begin position="248"/>
        <end position="266"/>
    </location>
</feature>
<dbReference type="PANTHER" id="PTHR11654">
    <property type="entry name" value="OLIGOPEPTIDE TRANSPORTER-RELATED"/>
    <property type="match status" value="1"/>
</dbReference>
<reference evidence="10" key="1">
    <citation type="journal article" date="2023" name="Mol. Phylogenet. Evol.">
        <title>Genome-scale phylogeny and comparative genomics of the fungal order Sordariales.</title>
        <authorList>
            <person name="Hensen N."/>
            <person name="Bonometti L."/>
            <person name="Westerberg I."/>
            <person name="Brannstrom I.O."/>
            <person name="Guillou S."/>
            <person name="Cros-Aarteil S."/>
            <person name="Calhoun S."/>
            <person name="Haridas S."/>
            <person name="Kuo A."/>
            <person name="Mondo S."/>
            <person name="Pangilinan J."/>
            <person name="Riley R."/>
            <person name="LaButti K."/>
            <person name="Andreopoulos B."/>
            <person name="Lipzen A."/>
            <person name="Chen C."/>
            <person name="Yan M."/>
            <person name="Daum C."/>
            <person name="Ng V."/>
            <person name="Clum A."/>
            <person name="Steindorff A."/>
            <person name="Ohm R.A."/>
            <person name="Martin F."/>
            <person name="Silar P."/>
            <person name="Natvig D.O."/>
            <person name="Lalanne C."/>
            <person name="Gautier V."/>
            <person name="Ament-Velasquez S.L."/>
            <person name="Kruys A."/>
            <person name="Hutchinson M.I."/>
            <person name="Powell A.J."/>
            <person name="Barry K."/>
            <person name="Miller A.N."/>
            <person name="Grigoriev I.V."/>
            <person name="Debuchy R."/>
            <person name="Gladieux P."/>
            <person name="Hiltunen Thoren M."/>
            <person name="Johannesson H."/>
        </authorList>
    </citation>
    <scope>NUCLEOTIDE SEQUENCE</scope>
    <source>
        <strain evidence="10">CBS 118394</strain>
    </source>
</reference>
<feature type="transmembrane region" description="Helical" evidence="9">
    <location>
        <begin position="488"/>
        <end position="509"/>
    </location>
</feature>
<dbReference type="EMBL" id="JAUEDM010000002">
    <property type="protein sequence ID" value="KAK3326352.1"/>
    <property type="molecule type" value="Genomic_DNA"/>
</dbReference>
<evidence type="ECO:0000256" key="3">
    <source>
        <dbReference type="ARBA" id="ARBA00022448"/>
    </source>
</evidence>
<gene>
    <name evidence="10" type="ORF">B0H66DRAFT_157096</name>
</gene>
<reference evidence="10" key="2">
    <citation type="submission" date="2023-06" db="EMBL/GenBank/DDBJ databases">
        <authorList>
            <consortium name="Lawrence Berkeley National Laboratory"/>
            <person name="Haridas S."/>
            <person name="Hensen N."/>
            <person name="Bonometti L."/>
            <person name="Westerberg I."/>
            <person name="Brannstrom I.O."/>
            <person name="Guillou S."/>
            <person name="Cros-Aarteil S."/>
            <person name="Calhoun S."/>
            <person name="Kuo A."/>
            <person name="Mondo S."/>
            <person name="Pangilinan J."/>
            <person name="Riley R."/>
            <person name="Labutti K."/>
            <person name="Andreopoulos B."/>
            <person name="Lipzen A."/>
            <person name="Chen C."/>
            <person name="Yanf M."/>
            <person name="Daum C."/>
            <person name="Ng V."/>
            <person name="Clum A."/>
            <person name="Steindorff A."/>
            <person name="Ohm R."/>
            <person name="Martin F."/>
            <person name="Silar P."/>
            <person name="Natvig D."/>
            <person name="Lalanne C."/>
            <person name="Gautier V."/>
            <person name="Ament-Velasquez S.L."/>
            <person name="Kruys A."/>
            <person name="Hutchinson M.I."/>
            <person name="Powell A.J."/>
            <person name="Barry K."/>
            <person name="Miller A.N."/>
            <person name="Grigoriev I.V."/>
            <person name="Debuchy R."/>
            <person name="Gladieux P."/>
            <person name="Thoren M.H."/>
            <person name="Johannesson H."/>
        </authorList>
    </citation>
    <scope>NUCLEOTIDE SEQUENCE</scope>
    <source>
        <strain evidence="10">CBS 118394</strain>
    </source>
</reference>
<sequence length="640" mass="70716">MPGDTENIALGAETIRAAAKDEGREIPLATTHSSVPDYKDEQDHHVETDNTIPTEEDLHTLRRVPDKIPWNIYTIAFIELCERFSYYGTTAVFTNFIQQPLPTGSTTGADPTHEGQAGALGRGQRTSTGLTNFNAFWQYTMPLFGAYVADSYLGRYRTIGYALMIDIIGHLVLIMSSIPPVIKNPNGSLAAFSIGIITMGFGTGGFKPNVNPLIVEQLDLDKMIVKTTPKGERVIVDPAVTASRVYHYFYMFINIGALVGQIGMVYCEKYVGFWLAFLLPTILLCLCPGVLLYGRKRYRRVPPQGSVLGKSFKLFHLANKGRWHVNPVKTYKHMHDGTFWEVVKPSHIPASERPKWMDFNDAWVDEVARGFNACAVFLWYPLFWICYNQINNNLISQAATMRLGGVPNDVLTNLNPFALIIMIPLLDTFFYPALRKMHFNFTPLRRIACGYMVAASAMIWACVIQHYIYTRSECGTYASGDGCAPVDISVWAQSGSYILIAMSEILASITSLEYAHSKAPANMRSMVQAVALFMNAISSAIGFALVSLAADPLLVWNYGVVAVLAVIGGTLFWLQFRHLDKEEDHLNMLPKGQFGGPQDEVKPDDASPSTSAAGVGAAAEVPDPGAKTYPKEEKVDDSKA</sequence>
<dbReference type="SUPFAM" id="SSF103473">
    <property type="entry name" value="MFS general substrate transporter"/>
    <property type="match status" value="1"/>
</dbReference>
<comment type="subcellular location">
    <subcellularLocation>
        <location evidence="1 7">Membrane</location>
        <topology evidence="1 7">Multi-pass membrane protein</topology>
    </subcellularLocation>
</comment>
<dbReference type="Proteomes" id="UP001283341">
    <property type="component" value="Unassembled WGS sequence"/>
</dbReference>
<feature type="region of interest" description="Disordered" evidence="8">
    <location>
        <begin position="588"/>
        <end position="640"/>
    </location>
</feature>
<organism evidence="10 11">
    <name type="scientific">Apodospora peruviana</name>
    <dbReference type="NCBI Taxonomy" id="516989"/>
    <lineage>
        <taxon>Eukaryota</taxon>
        <taxon>Fungi</taxon>
        <taxon>Dikarya</taxon>
        <taxon>Ascomycota</taxon>
        <taxon>Pezizomycotina</taxon>
        <taxon>Sordariomycetes</taxon>
        <taxon>Sordariomycetidae</taxon>
        <taxon>Sordariales</taxon>
        <taxon>Lasiosphaeriaceae</taxon>
        <taxon>Apodospora</taxon>
    </lineage>
</organism>
<dbReference type="FunFam" id="1.20.1250.20:FF:000085">
    <property type="entry name" value="MFS peptide transporter Ptr2"/>
    <property type="match status" value="1"/>
</dbReference>
<dbReference type="Gene3D" id="1.20.1250.20">
    <property type="entry name" value="MFS general substrate transporter like domains"/>
    <property type="match status" value="1"/>
</dbReference>
<evidence type="ECO:0000256" key="8">
    <source>
        <dbReference type="SAM" id="MobiDB-lite"/>
    </source>
</evidence>
<keyword evidence="11" id="KW-1185">Reference proteome</keyword>
<comment type="similarity">
    <text evidence="2 7">Belongs to the major facilitator superfamily. Proton-dependent oligopeptide transporter (POT/PTR) (TC 2.A.17) family.</text>
</comment>